<feature type="binding site" evidence="10">
    <location>
        <begin position="364"/>
        <end position="366"/>
    </location>
    <ligand>
        <name>substrate</name>
    </ligand>
</feature>
<keyword evidence="4 10" id="KW-0808">Transferase</keyword>
<accession>A0AAD9PIN6</accession>
<evidence type="ECO:0000256" key="9">
    <source>
        <dbReference type="ARBA" id="ARBA00048072"/>
    </source>
</evidence>
<dbReference type="InterPro" id="IPR011183">
    <property type="entry name" value="PfpB_PPi_PFK"/>
</dbReference>
<dbReference type="RefSeq" id="XP_067802375.1">
    <property type="nucleotide sequence ID" value="XM_067948224.1"/>
</dbReference>
<comment type="subunit">
    <text evidence="10">Tetramer of two alpha (regulatory) and two beta (catalytic) chains.</text>
</comment>
<feature type="domain" description="Phosphofructokinase" evidence="11">
    <location>
        <begin position="752"/>
        <end position="1026"/>
    </location>
</feature>
<dbReference type="GeneID" id="94337505"/>
<dbReference type="NCBIfam" id="NF005482">
    <property type="entry name" value="PRK07085.1"/>
    <property type="match status" value="1"/>
</dbReference>
<feature type="domain" description="Phosphofructokinase" evidence="11">
    <location>
        <begin position="181"/>
        <end position="447"/>
    </location>
</feature>
<dbReference type="SUPFAM" id="SSF53784">
    <property type="entry name" value="Phosphofructokinase"/>
    <property type="match status" value="2"/>
</dbReference>
<keyword evidence="3 10" id="KW-0963">Cytoplasm</keyword>
<keyword evidence="6 10" id="KW-0418">Kinase</keyword>
<evidence type="ECO:0000313" key="12">
    <source>
        <dbReference type="EMBL" id="KAK2195532.1"/>
    </source>
</evidence>
<comment type="catalytic activity">
    <reaction evidence="9">
        <text>beta-D-fructose 6-phosphate + diphosphate = beta-D-fructose 1,6-bisphosphate + phosphate + H(+)</text>
        <dbReference type="Rhea" id="RHEA:13613"/>
        <dbReference type="ChEBI" id="CHEBI:15378"/>
        <dbReference type="ChEBI" id="CHEBI:32966"/>
        <dbReference type="ChEBI" id="CHEBI:33019"/>
        <dbReference type="ChEBI" id="CHEBI:43474"/>
        <dbReference type="ChEBI" id="CHEBI:57634"/>
        <dbReference type="EC" id="2.7.1.90"/>
    </reaction>
</comment>
<dbReference type="Gene3D" id="3.40.50.450">
    <property type="match status" value="2"/>
</dbReference>
<keyword evidence="8 10" id="KW-0324">Glycolysis</keyword>
<feature type="binding site" evidence="10">
    <location>
        <position position="189"/>
    </location>
    <ligand>
        <name>ATP</name>
        <dbReference type="ChEBI" id="CHEBI:30616"/>
    </ligand>
</feature>
<evidence type="ECO:0000259" key="11">
    <source>
        <dbReference type="Pfam" id="PF00365"/>
    </source>
</evidence>
<dbReference type="EC" id="2.7.1.11" evidence="10"/>
<comment type="catalytic activity">
    <reaction evidence="10">
        <text>beta-D-fructose 6-phosphate + ATP = beta-D-fructose 1,6-bisphosphate + ADP + H(+)</text>
        <dbReference type="Rhea" id="RHEA:16109"/>
        <dbReference type="ChEBI" id="CHEBI:15378"/>
        <dbReference type="ChEBI" id="CHEBI:30616"/>
        <dbReference type="ChEBI" id="CHEBI:32966"/>
        <dbReference type="ChEBI" id="CHEBI:57634"/>
        <dbReference type="ChEBI" id="CHEBI:456216"/>
        <dbReference type="EC" id="2.7.1.11"/>
    </reaction>
</comment>
<reference evidence="12" key="1">
    <citation type="journal article" date="2023" name="Nat. Microbiol.">
        <title>Babesia duncani multi-omics identifies virulence factors and drug targets.</title>
        <authorList>
            <person name="Singh P."/>
            <person name="Lonardi S."/>
            <person name="Liang Q."/>
            <person name="Vydyam P."/>
            <person name="Khabirova E."/>
            <person name="Fang T."/>
            <person name="Gihaz S."/>
            <person name="Thekkiniath J."/>
            <person name="Munshi M."/>
            <person name="Abel S."/>
            <person name="Ciampossin L."/>
            <person name="Batugedara G."/>
            <person name="Gupta M."/>
            <person name="Lu X.M."/>
            <person name="Lenz T."/>
            <person name="Chakravarty S."/>
            <person name="Cornillot E."/>
            <person name="Hu Y."/>
            <person name="Ma W."/>
            <person name="Gonzalez L.M."/>
            <person name="Sanchez S."/>
            <person name="Estrada K."/>
            <person name="Sanchez-Flores A."/>
            <person name="Montero E."/>
            <person name="Harb O.S."/>
            <person name="Le Roch K.G."/>
            <person name="Mamoun C.B."/>
        </authorList>
    </citation>
    <scope>NUCLEOTIDE SEQUENCE</scope>
    <source>
        <strain evidence="12">WA1</strain>
    </source>
</reference>
<dbReference type="GO" id="GO:0003872">
    <property type="term" value="F:6-phosphofructokinase activity"/>
    <property type="evidence" value="ECO:0007669"/>
    <property type="project" value="UniProtKB-UniRule"/>
</dbReference>
<dbReference type="GO" id="GO:0009749">
    <property type="term" value="P:response to glucose"/>
    <property type="evidence" value="ECO:0007669"/>
    <property type="project" value="TreeGrafter"/>
</dbReference>
<sequence length="1313" mass="147624">MKNTLYSYDNQYRLVGSLSEETDSKDVDFLRRGLPEEVFALHRRDTFNLRQPAVAARRPSVPQHPGNQDAYQSGVAFQENLPRNVVDITEMHPRDSGIKRINSSYVSRSACQGRLINRQMTLPKLLQYDYHVLQEYDESGEDMKDFEELSQILSFIANEKMVSIEPQIMQGDEQVHHKIIRIGLILSGGPAPGGHNVIAGAFDYLTLRNSQSQLIGFLGGIDGFLNQRHEAVTPQKMDQFRNLGGFNMLWSGRGRINGTEDLDKAVACIKELQLDGLIVVGGDGSNSNAALLSNHLAKVYVEGELRKPCCVVGVPKTVDGDVKSKNIEISFGFETAALTYSELIGNLCTDASSTQYTYHFIRIMGRSASHLALECGMQTHPNILLIGEEVERNQTPLCEIVDYIVDVMHQRSKMGKTYGVVLIPEGLIEFIPEMRILIEEINEILTNSPNSITTLDPCLLKRSRSTWEFLPESIQEQLLMDREATGYIMLAKIATERLLLMLVESRIAAKKLDHLKSLTFMTHYFGYEGRCAIPSSFDASYCYALGYNASVLISNGRNGYISAIRNLKAPLEDWIPVGLPFLHVMHMLENSKGRYPAIRKTLLELDGYMFKTFEQVRDIWAFEDLYRSPGPIQLYNNNDTRCFSLTLPTVEDLTTSTPRGSVKKRFLIAKHLECLSPFQRERLEAIPEVPEICHDLKARLRKFKKVLNPDQYTHSQIIINYPHMATASGFDLFEVFTDSHSGPERPKLNLRVGVVMLSKQAPGALNVFWGVYERIKLVGGVVLAFNGAQGLIDCDYIELCDTDFDYFKNQGGLELVHRSRVAYFYNMQNWGLARGTCEKLQLDGLVILGDEGAMTQASLLTEHFMSSNCSTSIICVPVVSSNGLGGPLIESCVGFDSNARLYSALVGNVLTDAVSMPKYWHFVKILGRYPSLEVLECALQTHPNFVIIAEEYGAADKTLFDVVQDIADAVCKRAEMGYNFGTVLIPDHLVLHLPTTRNMLTELRKIIREATAQGKRDEAIDHLTRYGEVDGIQSEWIDKMIPWSLAVFKSLPNYIRKELLSLNSAEVALERLDIEIMLAKMVKEELNLRKQRGEYRGNYVAVTHYFGYQGRCSTPSEFDCSLAYAYGCVAAMAVESGLTGYCCSIRGLCGSVEDWMLFAIPLTCLMKIAPNVLELLHIPYNFAKGDLPIIPSATVELTSKAFKKFRVARNQWLVEDLFVNPGPMQFDGTVATQSMVLINEHAEYYHMLRSVELFARTLQNSCKFGVSEEFLHHVFVQLWGLIKVTQSPGELLELAKWITTANISRNSLDSLTF</sequence>
<feature type="binding site" evidence="10">
    <location>
        <begin position="282"/>
        <end position="285"/>
    </location>
    <ligand>
        <name>ATP</name>
        <dbReference type="ChEBI" id="CHEBI:30616"/>
    </ligand>
</feature>
<dbReference type="NCBIfam" id="TIGR02477">
    <property type="entry name" value="PFKA_PPi"/>
    <property type="match status" value="1"/>
</dbReference>
<feature type="binding site" evidence="10">
    <location>
        <begin position="527"/>
        <end position="530"/>
    </location>
    <ligand>
        <name>substrate</name>
    </ligand>
</feature>
<evidence type="ECO:0000256" key="8">
    <source>
        <dbReference type="ARBA" id="ARBA00023152"/>
    </source>
</evidence>
<evidence type="ECO:0000313" key="13">
    <source>
        <dbReference type="Proteomes" id="UP001214638"/>
    </source>
</evidence>
<dbReference type="InterPro" id="IPR000023">
    <property type="entry name" value="Phosphofructokinase_dom"/>
</dbReference>
<comment type="cofactor">
    <cofactor evidence="1 10">
        <name>Mg(2+)</name>
        <dbReference type="ChEBI" id="CHEBI:18420"/>
    </cofactor>
</comment>
<dbReference type="EMBL" id="JALLKP010000004">
    <property type="protein sequence ID" value="KAK2195532.1"/>
    <property type="molecule type" value="Genomic_DNA"/>
</dbReference>
<dbReference type="InterPro" id="IPR022953">
    <property type="entry name" value="ATP_PFK"/>
</dbReference>
<dbReference type="GO" id="GO:0005524">
    <property type="term" value="F:ATP binding"/>
    <property type="evidence" value="ECO:0007669"/>
    <property type="project" value="UniProtKB-KW"/>
</dbReference>
<feature type="binding site" evidence="10">
    <location>
        <position position="283"/>
    </location>
    <ligand>
        <name>Mg(2+)</name>
        <dbReference type="ChEBI" id="CHEBI:18420"/>
        <note>catalytic</note>
    </ligand>
</feature>
<name>A0AAD9PIN6_9APIC</name>
<dbReference type="HAMAP" id="MF_01980">
    <property type="entry name" value="Phosphofructokinase_II_Long"/>
    <property type="match status" value="1"/>
</dbReference>
<comment type="function">
    <text evidence="10">Catalyzes the phosphorylation of D-fructose 6-phosphate to fructose 1,6-bisphosphate by ATP, the first committing step of glycolysis.</text>
</comment>
<evidence type="ECO:0000256" key="7">
    <source>
        <dbReference type="ARBA" id="ARBA00022842"/>
    </source>
</evidence>
<comment type="caution">
    <text evidence="10">Lacks conserved residue(s) required for the propagation of feature annotation.</text>
</comment>
<keyword evidence="10" id="KW-0067">ATP-binding</keyword>
<feature type="site" description="Important for substrate specificity; cannot use PPi as phosphoryl donor" evidence="10">
    <location>
        <position position="284"/>
    </location>
</feature>
<comment type="pathway">
    <text evidence="10">Carbohydrate degradation; glycolysis; D-glyceraldehyde 3-phosphate and glycerone phosphate from D-glucose: step 3/4.</text>
</comment>
<evidence type="ECO:0000256" key="6">
    <source>
        <dbReference type="ARBA" id="ARBA00022777"/>
    </source>
</evidence>
<dbReference type="Proteomes" id="UP001214638">
    <property type="component" value="Unassembled WGS sequence"/>
</dbReference>
<dbReference type="Gene3D" id="3.40.50.460">
    <property type="entry name" value="Phosphofructokinase domain"/>
    <property type="match status" value="2"/>
</dbReference>
<keyword evidence="7 10" id="KW-0460">Magnesium</keyword>
<evidence type="ECO:0000256" key="5">
    <source>
        <dbReference type="ARBA" id="ARBA00022723"/>
    </source>
</evidence>
<dbReference type="GO" id="GO:0005829">
    <property type="term" value="C:cytosol"/>
    <property type="evidence" value="ECO:0007669"/>
    <property type="project" value="TreeGrafter"/>
</dbReference>
<evidence type="ECO:0000256" key="4">
    <source>
        <dbReference type="ARBA" id="ARBA00022679"/>
    </source>
</evidence>
<comment type="caution">
    <text evidence="12">The sequence shown here is derived from an EMBL/GenBank/DDBJ whole genome shotgun (WGS) entry which is preliminary data.</text>
</comment>
<dbReference type="GO" id="GO:0006002">
    <property type="term" value="P:fructose 6-phosphate metabolic process"/>
    <property type="evidence" value="ECO:0007669"/>
    <property type="project" value="InterPro"/>
</dbReference>
<keyword evidence="13" id="KW-1185">Reference proteome</keyword>
<dbReference type="KEGG" id="bdw:94337505"/>
<dbReference type="InterPro" id="IPR035966">
    <property type="entry name" value="PKF_sf"/>
</dbReference>
<protein>
    <recommendedName>
        <fullName evidence="10">Probable ATP-dependent 6-phosphofructokinase</fullName>
        <shortName evidence="10">ATP-PFK</shortName>
        <shortName evidence="10">Phosphofructokinase</shortName>
        <ecNumber evidence="10">2.7.1.11</ecNumber>
    </recommendedName>
    <alternativeName>
        <fullName evidence="10">Phosphohexokinase</fullName>
    </alternativeName>
</protein>
<dbReference type="Pfam" id="PF00365">
    <property type="entry name" value="PFK"/>
    <property type="match status" value="2"/>
</dbReference>
<dbReference type="Gene3D" id="1.10.10.480">
    <property type="entry name" value="Phosphofructokinase, domain 3"/>
    <property type="match status" value="2"/>
</dbReference>
<proteinExistence type="inferred from homology"/>
<dbReference type="PANTHER" id="PTHR43650">
    <property type="entry name" value="PYROPHOSPHATE--FRUCTOSE 6-PHOSPHATE 1-PHOSPHOTRANSFERASE"/>
    <property type="match status" value="1"/>
</dbReference>
<evidence type="ECO:0000256" key="3">
    <source>
        <dbReference type="ARBA" id="ARBA00022490"/>
    </source>
</evidence>
<keyword evidence="10" id="KW-0547">Nucleotide-binding</keyword>
<dbReference type="PRINTS" id="PR00476">
    <property type="entry name" value="PHFRCTKINASE"/>
</dbReference>
<evidence type="ECO:0000256" key="1">
    <source>
        <dbReference type="ARBA" id="ARBA00001946"/>
    </source>
</evidence>
<evidence type="ECO:0000256" key="10">
    <source>
        <dbReference type="HAMAP-Rule" id="MF_03185"/>
    </source>
</evidence>
<feature type="binding site" evidence="10">
    <location>
        <begin position="253"/>
        <end position="254"/>
    </location>
    <ligand>
        <name>ATP</name>
        <dbReference type="ChEBI" id="CHEBI:30616"/>
    </ligand>
</feature>
<feature type="binding site" evidence="10">
    <location>
        <position position="425"/>
    </location>
    <ligand>
        <name>substrate</name>
    </ligand>
</feature>
<dbReference type="GO" id="GO:0047334">
    <property type="term" value="F:diphosphate-fructose-6-phosphate 1-phosphotransferase activity"/>
    <property type="evidence" value="ECO:0007669"/>
    <property type="project" value="UniProtKB-EC"/>
</dbReference>
<comment type="similarity">
    <text evidence="10">Belongs to the phosphofructokinase type A (PFKA) family. PPi-dependent PFK group II subfamily. Clade 'Long' sub-subfamily.</text>
</comment>
<comment type="subcellular location">
    <subcellularLocation>
        <location evidence="10">Cytoplasm</location>
    </subcellularLocation>
</comment>
<evidence type="ECO:0000256" key="2">
    <source>
        <dbReference type="ARBA" id="ARBA00003138"/>
    </source>
</evidence>
<feature type="active site" description="Proton acceptor" evidence="10">
    <location>
        <position position="319"/>
    </location>
</feature>
<organism evidence="12 13">
    <name type="scientific">Babesia duncani</name>
    <dbReference type="NCBI Taxonomy" id="323732"/>
    <lineage>
        <taxon>Eukaryota</taxon>
        <taxon>Sar</taxon>
        <taxon>Alveolata</taxon>
        <taxon>Apicomplexa</taxon>
        <taxon>Aconoidasida</taxon>
        <taxon>Piroplasmida</taxon>
        <taxon>Babesiidae</taxon>
        <taxon>Babesia</taxon>
    </lineage>
</organism>
<keyword evidence="5 10" id="KW-0479">Metal-binding</keyword>
<dbReference type="GO" id="GO:0046872">
    <property type="term" value="F:metal ion binding"/>
    <property type="evidence" value="ECO:0007669"/>
    <property type="project" value="UniProtKB-KW"/>
</dbReference>
<dbReference type="PANTHER" id="PTHR43650:SF1">
    <property type="entry name" value="PYROPHOSPHATE--FRUCTOSE 6-PHOSPHATE 1-PHOSPHOTRANSFERASE SUBUNIT BETA 2"/>
    <property type="match status" value="1"/>
</dbReference>
<comment type="function">
    <text evidence="2">Catalyzes the phosphorylation of D-fructose 6-phosphate, the first committing step of glycolysis. Uses inorganic phosphate (PPi) as phosphoryl donor instead of ATP like common ATP-dependent phosphofructokinases (ATP-PFKs), which renders the reaction reversible, and can thus function both in glycolysis and gluconeogenesis. Consistently, PPi-PFK can replace the enzymes of both the forward (ATP-PFK) and reverse (fructose-bisphosphatase (FBPase)) reactions.</text>
</comment>
<gene>
    <name evidence="12" type="ORF">BdWA1_003208</name>
</gene>
<feature type="binding site" evidence="10">
    <location>
        <begin position="317"/>
        <end position="319"/>
    </location>
    <ligand>
        <name>substrate</name>
    </ligand>
</feature>